<accession>A0AAE0LCM8</accession>
<evidence type="ECO:0000256" key="1">
    <source>
        <dbReference type="SAM" id="MobiDB-lite"/>
    </source>
</evidence>
<sequence>MSSPGTELLLAVEEAESAGPVDGLCDAMLQLDLGEFELQNLTRVPLREVDAYLNEAPARKRKRNKDRAARQRGAEVQGNQGQTNADVVTRHMGARVDCPPQEILRDKSIPGISNEFWKVL</sequence>
<name>A0AAE0LCM8_9CHLO</name>
<keyword evidence="3" id="KW-1185">Reference proteome</keyword>
<proteinExistence type="predicted"/>
<evidence type="ECO:0000313" key="3">
    <source>
        <dbReference type="Proteomes" id="UP001190700"/>
    </source>
</evidence>
<feature type="compositionally biased region" description="Polar residues" evidence="1">
    <location>
        <begin position="77"/>
        <end position="86"/>
    </location>
</feature>
<gene>
    <name evidence="2" type="ORF">CYMTET_11639</name>
</gene>
<dbReference type="EMBL" id="LGRX02004366">
    <property type="protein sequence ID" value="KAK3280516.1"/>
    <property type="molecule type" value="Genomic_DNA"/>
</dbReference>
<evidence type="ECO:0000313" key="2">
    <source>
        <dbReference type="EMBL" id="KAK3280516.1"/>
    </source>
</evidence>
<feature type="region of interest" description="Disordered" evidence="1">
    <location>
        <begin position="57"/>
        <end position="93"/>
    </location>
</feature>
<dbReference type="Proteomes" id="UP001190700">
    <property type="component" value="Unassembled WGS sequence"/>
</dbReference>
<comment type="caution">
    <text evidence="2">The sequence shown here is derived from an EMBL/GenBank/DDBJ whole genome shotgun (WGS) entry which is preliminary data.</text>
</comment>
<organism evidence="2 3">
    <name type="scientific">Cymbomonas tetramitiformis</name>
    <dbReference type="NCBI Taxonomy" id="36881"/>
    <lineage>
        <taxon>Eukaryota</taxon>
        <taxon>Viridiplantae</taxon>
        <taxon>Chlorophyta</taxon>
        <taxon>Pyramimonadophyceae</taxon>
        <taxon>Pyramimonadales</taxon>
        <taxon>Pyramimonadaceae</taxon>
        <taxon>Cymbomonas</taxon>
    </lineage>
</organism>
<dbReference type="AlphaFoldDB" id="A0AAE0LCM8"/>
<protein>
    <submittedName>
        <fullName evidence="2">Uncharacterized protein</fullName>
    </submittedName>
</protein>
<reference evidence="2 3" key="1">
    <citation type="journal article" date="2015" name="Genome Biol. Evol.">
        <title>Comparative Genomics of a Bacterivorous Green Alga Reveals Evolutionary Causalities and Consequences of Phago-Mixotrophic Mode of Nutrition.</title>
        <authorList>
            <person name="Burns J.A."/>
            <person name="Paasch A."/>
            <person name="Narechania A."/>
            <person name="Kim E."/>
        </authorList>
    </citation>
    <scope>NUCLEOTIDE SEQUENCE [LARGE SCALE GENOMIC DNA]</scope>
    <source>
        <strain evidence="2 3">PLY_AMNH</strain>
    </source>
</reference>